<dbReference type="Proteomes" id="UP000294933">
    <property type="component" value="Unassembled WGS sequence"/>
</dbReference>
<keyword evidence="2" id="KW-1185">Reference proteome</keyword>
<accession>A0A4Y7PIL5</accession>
<gene>
    <name evidence="1" type="ORF">BD410DRAFT_796694</name>
</gene>
<reference evidence="1 2" key="1">
    <citation type="submission" date="2018-06" db="EMBL/GenBank/DDBJ databases">
        <title>A transcriptomic atlas of mushroom development highlights an independent origin of complex multicellularity.</title>
        <authorList>
            <consortium name="DOE Joint Genome Institute"/>
            <person name="Krizsan K."/>
            <person name="Almasi E."/>
            <person name="Merenyi Z."/>
            <person name="Sahu N."/>
            <person name="Viragh M."/>
            <person name="Koszo T."/>
            <person name="Mondo S."/>
            <person name="Kiss B."/>
            <person name="Balint B."/>
            <person name="Kues U."/>
            <person name="Barry K."/>
            <person name="Hegedus J.C."/>
            <person name="Henrissat B."/>
            <person name="Johnson J."/>
            <person name="Lipzen A."/>
            <person name="Ohm R."/>
            <person name="Nagy I."/>
            <person name="Pangilinan J."/>
            <person name="Yan J."/>
            <person name="Xiong Y."/>
            <person name="Grigoriev I.V."/>
            <person name="Hibbett D.S."/>
            <person name="Nagy L.G."/>
        </authorList>
    </citation>
    <scope>NUCLEOTIDE SEQUENCE [LARGE SCALE GENOMIC DNA]</scope>
    <source>
        <strain evidence="1 2">SZMC22713</strain>
    </source>
</reference>
<dbReference type="EMBL" id="ML170291">
    <property type="protein sequence ID" value="TDL15075.1"/>
    <property type="molecule type" value="Genomic_DNA"/>
</dbReference>
<proteinExistence type="predicted"/>
<name>A0A4Y7PIL5_9AGAM</name>
<dbReference type="VEuPathDB" id="FungiDB:BD410DRAFT_796694"/>
<sequence>MVSGVRFKWYYARVRPCARTLVCSLSISSATNSLQPIPFLSINPSSQTFEAFGTRTQTQRIMAAWICRGLRRRILVANTDVHRLGELQV</sequence>
<organism evidence="1 2">
    <name type="scientific">Rickenella mellea</name>
    <dbReference type="NCBI Taxonomy" id="50990"/>
    <lineage>
        <taxon>Eukaryota</taxon>
        <taxon>Fungi</taxon>
        <taxon>Dikarya</taxon>
        <taxon>Basidiomycota</taxon>
        <taxon>Agaricomycotina</taxon>
        <taxon>Agaricomycetes</taxon>
        <taxon>Hymenochaetales</taxon>
        <taxon>Rickenellaceae</taxon>
        <taxon>Rickenella</taxon>
    </lineage>
</organism>
<protein>
    <submittedName>
        <fullName evidence="1">Uncharacterized protein</fullName>
    </submittedName>
</protein>
<evidence type="ECO:0000313" key="1">
    <source>
        <dbReference type="EMBL" id="TDL15075.1"/>
    </source>
</evidence>
<dbReference type="AlphaFoldDB" id="A0A4Y7PIL5"/>
<evidence type="ECO:0000313" key="2">
    <source>
        <dbReference type="Proteomes" id="UP000294933"/>
    </source>
</evidence>